<dbReference type="OrthoDB" id="7391526at2"/>
<proteinExistence type="predicted"/>
<dbReference type="EMBL" id="SMGO01000002">
    <property type="protein sequence ID" value="TCK82791.1"/>
    <property type="molecule type" value="Genomic_DNA"/>
</dbReference>
<organism evidence="2 3">
    <name type="scientific">Albibacterium bauzanense</name>
    <dbReference type="NCBI Taxonomy" id="653929"/>
    <lineage>
        <taxon>Bacteria</taxon>
        <taxon>Pseudomonadati</taxon>
        <taxon>Bacteroidota</taxon>
        <taxon>Sphingobacteriia</taxon>
        <taxon>Sphingobacteriales</taxon>
        <taxon>Sphingobacteriaceae</taxon>
        <taxon>Albibacterium</taxon>
    </lineage>
</organism>
<accession>A0A4V6NF30</accession>
<dbReference type="Pfam" id="PF18922">
    <property type="entry name" value="DUF5672"/>
    <property type="match status" value="1"/>
</dbReference>
<feature type="domain" description="DUF5672" evidence="1">
    <location>
        <begin position="56"/>
        <end position="218"/>
    </location>
</feature>
<evidence type="ECO:0000259" key="1">
    <source>
        <dbReference type="Pfam" id="PF18922"/>
    </source>
</evidence>
<protein>
    <recommendedName>
        <fullName evidence="1">DUF5672 domain-containing protein</fullName>
    </recommendedName>
</protein>
<dbReference type="RefSeq" id="WP_132222923.1">
    <property type="nucleotide sequence ID" value="NZ_SMGO01000002.1"/>
</dbReference>
<gene>
    <name evidence="2" type="ORF">C8N28_1376</name>
</gene>
<dbReference type="AlphaFoldDB" id="A0A4V6NF30"/>
<dbReference type="Proteomes" id="UP000294616">
    <property type="component" value="Unassembled WGS sequence"/>
</dbReference>
<comment type="caution">
    <text evidence="2">The sequence shown here is derived from an EMBL/GenBank/DDBJ whole genome shotgun (WGS) entry which is preliminary data.</text>
</comment>
<name>A0A4V6NF30_9SPHI</name>
<dbReference type="InterPro" id="IPR043729">
    <property type="entry name" value="DUF5672"/>
</dbReference>
<reference evidence="2 3" key="1">
    <citation type="submission" date="2019-03" db="EMBL/GenBank/DDBJ databases">
        <title>Genomic Encyclopedia of Archaeal and Bacterial Type Strains, Phase II (KMG-II): from individual species to whole genera.</title>
        <authorList>
            <person name="Goeker M."/>
        </authorList>
    </citation>
    <scope>NUCLEOTIDE SEQUENCE [LARGE SCALE GENOMIC DNA]</scope>
    <source>
        <strain evidence="2 3">DSM 22554</strain>
    </source>
</reference>
<sequence>MIEVSVVIPIYKSELTDSELRSFKQCLDILGDHPLMLVAPNGLDTTFYENIAGRNLQCAYFNKRYFTSVRGYSELFLSKKLYCHFEAYEYILIYQLDAWVFRDDLSYWCEQKYDYIGAPWLEAPPITSGKKPLINLSNFLINKVGNGGFSLRKVKPHIKWAWWVSFLFKFFPKNEDILWTLFAPFKKPNEIEALQFAFELNPEHSYELINEQLPFGCHAWEKYNPTFWKRFI</sequence>
<evidence type="ECO:0000313" key="2">
    <source>
        <dbReference type="EMBL" id="TCK82791.1"/>
    </source>
</evidence>
<keyword evidence="3" id="KW-1185">Reference proteome</keyword>
<evidence type="ECO:0000313" key="3">
    <source>
        <dbReference type="Proteomes" id="UP000294616"/>
    </source>
</evidence>